<dbReference type="GO" id="GO:0003700">
    <property type="term" value="F:DNA-binding transcription factor activity"/>
    <property type="evidence" value="ECO:0007669"/>
    <property type="project" value="InterPro"/>
</dbReference>
<dbReference type="Gene3D" id="1.20.120.1810">
    <property type="match status" value="1"/>
</dbReference>
<comment type="caution">
    <text evidence="1">The sequence shown here is derived from an EMBL/GenBank/DDBJ whole genome shotgun (WGS) entry which is preliminary data.</text>
</comment>
<dbReference type="STRING" id="29367.CLPUN_17240"/>
<evidence type="ECO:0000313" key="1">
    <source>
        <dbReference type="EMBL" id="OOM78997.1"/>
    </source>
</evidence>
<protein>
    <submittedName>
        <fullName evidence="1">RNA polymerase factor sigma-70</fullName>
    </submittedName>
</protein>
<dbReference type="GO" id="GO:0006352">
    <property type="term" value="P:DNA-templated transcription initiation"/>
    <property type="evidence" value="ECO:0007669"/>
    <property type="project" value="InterPro"/>
</dbReference>
<dbReference type="InterPro" id="IPR013325">
    <property type="entry name" value="RNA_pol_sigma_r2"/>
</dbReference>
<dbReference type="Proteomes" id="UP000190890">
    <property type="component" value="Unassembled WGS sequence"/>
</dbReference>
<accession>A0A1S8TMK0</accession>
<organism evidence="1 2">
    <name type="scientific">Clostridium puniceum</name>
    <dbReference type="NCBI Taxonomy" id="29367"/>
    <lineage>
        <taxon>Bacteria</taxon>
        <taxon>Bacillati</taxon>
        <taxon>Bacillota</taxon>
        <taxon>Clostridia</taxon>
        <taxon>Eubacteriales</taxon>
        <taxon>Clostridiaceae</taxon>
        <taxon>Clostridium</taxon>
    </lineage>
</organism>
<gene>
    <name evidence="1" type="ORF">CLPUN_17240</name>
</gene>
<proteinExistence type="predicted"/>
<keyword evidence="2" id="KW-1185">Reference proteome</keyword>
<dbReference type="OrthoDB" id="1901170at2"/>
<dbReference type="InterPro" id="IPR014284">
    <property type="entry name" value="RNA_pol_sigma-70_dom"/>
</dbReference>
<dbReference type="EMBL" id="LZZM01000113">
    <property type="protein sequence ID" value="OOM78997.1"/>
    <property type="molecule type" value="Genomic_DNA"/>
</dbReference>
<reference evidence="1 2" key="1">
    <citation type="submission" date="2016-05" db="EMBL/GenBank/DDBJ databases">
        <title>Microbial solvent formation.</title>
        <authorList>
            <person name="Poehlein A."/>
            <person name="Montoya Solano J.D."/>
            <person name="Flitsch S."/>
            <person name="Krabben P."/>
            <person name="Duerre P."/>
            <person name="Daniel R."/>
        </authorList>
    </citation>
    <scope>NUCLEOTIDE SEQUENCE [LARGE SCALE GENOMIC DNA]</scope>
    <source>
        <strain evidence="1 2">DSM 2619</strain>
    </source>
</reference>
<name>A0A1S8TMK0_9CLOT</name>
<evidence type="ECO:0000313" key="2">
    <source>
        <dbReference type="Proteomes" id="UP000190890"/>
    </source>
</evidence>
<dbReference type="NCBIfam" id="TIGR02937">
    <property type="entry name" value="sigma70-ECF"/>
    <property type="match status" value="1"/>
</dbReference>
<dbReference type="SUPFAM" id="SSF88946">
    <property type="entry name" value="Sigma2 domain of RNA polymerase sigma factors"/>
    <property type="match status" value="1"/>
</dbReference>
<sequence>MNFNEIEALVASAKAENKLSKEKLAEEFKPFIINLSNKTFINGYDRQDIQNECYRILFKCVSIYNLEKHRFVAYATNGIKNSINDLITKSVNRSSSEGCEALILSDNLEHTLPSTAAALDDLLCNKANSELLKQSFNNLTEDEKELIIFVYFKNNPLKTYAYWKNMCYSTATKKKKTILNKMKQHLSISYEC</sequence>
<dbReference type="RefSeq" id="WP_077846894.1">
    <property type="nucleotide sequence ID" value="NZ_LZZM01000113.1"/>
</dbReference>
<dbReference type="AlphaFoldDB" id="A0A1S8TMK0"/>